<dbReference type="PANTHER" id="PTHR34386:SF1">
    <property type="entry name" value="GLUTAREDOXIN-LIKE PROTEIN NRDH"/>
    <property type="match status" value="1"/>
</dbReference>
<dbReference type="AlphaFoldDB" id="A0A1F7WAA6"/>
<dbReference type="NCBIfam" id="TIGR02196">
    <property type="entry name" value="GlrX_YruB"/>
    <property type="match status" value="1"/>
</dbReference>
<reference evidence="2 3" key="1">
    <citation type="journal article" date="2016" name="Nat. Commun.">
        <title>Thousands of microbial genomes shed light on interconnected biogeochemical processes in an aquifer system.</title>
        <authorList>
            <person name="Anantharaman K."/>
            <person name="Brown C.T."/>
            <person name="Hug L.A."/>
            <person name="Sharon I."/>
            <person name="Castelle C.J."/>
            <person name="Probst A.J."/>
            <person name="Thomas B.C."/>
            <person name="Singh A."/>
            <person name="Wilkins M.J."/>
            <person name="Karaoz U."/>
            <person name="Brodie E.L."/>
            <person name="Williams K.H."/>
            <person name="Hubbard S.S."/>
            <person name="Banfield J.F."/>
        </authorList>
    </citation>
    <scope>NUCLEOTIDE SEQUENCE [LARGE SCALE GENOMIC DNA]</scope>
</reference>
<accession>A0A1F7WAA6</accession>
<dbReference type="InterPro" id="IPR002109">
    <property type="entry name" value="Glutaredoxin"/>
</dbReference>
<dbReference type="GO" id="GO:0009055">
    <property type="term" value="F:electron transfer activity"/>
    <property type="evidence" value="ECO:0007669"/>
    <property type="project" value="TreeGrafter"/>
</dbReference>
<evidence type="ECO:0000259" key="1">
    <source>
        <dbReference type="Pfam" id="PF00462"/>
    </source>
</evidence>
<dbReference type="CDD" id="cd02976">
    <property type="entry name" value="NrdH"/>
    <property type="match status" value="1"/>
</dbReference>
<dbReference type="PROSITE" id="PS51354">
    <property type="entry name" value="GLUTAREDOXIN_2"/>
    <property type="match status" value="1"/>
</dbReference>
<dbReference type="SUPFAM" id="SSF52833">
    <property type="entry name" value="Thioredoxin-like"/>
    <property type="match status" value="1"/>
</dbReference>
<sequence length="77" mass="8561">MNVTVYSTPTCPYCKLAKKFLTAHDVAFEDIDVAADSAKAREMIEKTKQMGVPVIEVDDELIIGFDEKKLKKALGIK</sequence>
<gene>
    <name evidence="2" type="ORF">A2304_05235</name>
</gene>
<dbReference type="Proteomes" id="UP000176501">
    <property type="component" value="Unassembled WGS sequence"/>
</dbReference>
<dbReference type="InterPro" id="IPR051548">
    <property type="entry name" value="Grx-like_ET"/>
</dbReference>
<comment type="caution">
    <text evidence="2">The sequence shown here is derived from an EMBL/GenBank/DDBJ whole genome shotgun (WGS) entry which is preliminary data.</text>
</comment>
<dbReference type="EMBL" id="MGFE01000007">
    <property type="protein sequence ID" value="OGL99318.1"/>
    <property type="molecule type" value="Genomic_DNA"/>
</dbReference>
<proteinExistence type="predicted"/>
<organism evidence="2 3">
    <name type="scientific">Candidatus Uhrbacteria bacterium RIFOXYB2_FULL_57_15</name>
    <dbReference type="NCBI Taxonomy" id="1802422"/>
    <lineage>
        <taxon>Bacteria</taxon>
        <taxon>Candidatus Uhriibacteriota</taxon>
    </lineage>
</organism>
<name>A0A1F7WAA6_9BACT</name>
<evidence type="ECO:0000313" key="3">
    <source>
        <dbReference type="Proteomes" id="UP000176501"/>
    </source>
</evidence>
<dbReference type="GO" id="GO:0045454">
    <property type="term" value="P:cell redox homeostasis"/>
    <property type="evidence" value="ECO:0007669"/>
    <property type="project" value="TreeGrafter"/>
</dbReference>
<dbReference type="PROSITE" id="PS00195">
    <property type="entry name" value="GLUTAREDOXIN_1"/>
    <property type="match status" value="1"/>
</dbReference>
<protein>
    <submittedName>
        <fullName evidence="2">NrdH-redoxin</fullName>
    </submittedName>
</protein>
<dbReference type="PANTHER" id="PTHR34386">
    <property type="entry name" value="GLUTAREDOXIN"/>
    <property type="match status" value="1"/>
</dbReference>
<dbReference type="InterPro" id="IPR011911">
    <property type="entry name" value="GlrX_YruB"/>
</dbReference>
<dbReference type="InterPro" id="IPR036249">
    <property type="entry name" value="Thioredoxin-like_sf"/>
</dbReference>
<evidence type="ECO:0000313" key="2">
    <source>
        <dbReference type="EMBL" id="OGL99318.1"/>
    </source>
</evidence>
<feature type="domain" description="Glutaredoxin" evidence="1">
    <location>
        <begin position="3"/>
        <end position="62"/>
    </location>
</feature>
<dbReference type="Gene3D" id="3.40.30.10">
    <property type="entry name" value="Glutaredoxin"/>
    <property type="match status" value="1"/>
</dbReference>
<dbReference type="InterPro" id="IPR011767">
    <property type="entry name" value="GLR_AS"/>
</dbReference>
<dbReference type="Pfam" id="PF00462">
    <property type="entry name" value="Glutaredoxin"/>
    <property type="match status" value="1"/>
</dbReference>